<dbReference type="InterPro" id="IPR003439">
    <property type="entry name" value="ABC_transporter-like_ATP-bd"/>
</dbReference>
<dbReference type="Gene3D" id="3.40.50.300">
    <property type="entry name" value="P-loop containing nucleotide triphosphate hydrolases"/>
    <property type="match status" value="2"/>
</dbReference>
<evidence type="ECO:0000256" key="9">
    <source>
        <dbReference type="ARBA" id="ARBA00049360"/>
    </source>
</evidence>
<keyword evidence="4 11" id="KW-0227">DNA damage</keyword>
<dbReference type="SUPFAM" id="SSF52540">
    <property type="entry name" value="P-loop containing nucleoside triphosphate hydrolases"/>
    <property type="match status" value="2"/>
</dbReference>
<feature type="binding site" evidence="11">
    <location>
        <begin position="350"/>
        <end position="357"/>
    </location>
    <ligand>
        <name>ATP</name>
        <dbReference type="ChEBI" id="CHEBI:30616"/>
        <label>2</label>
    </ligand>
</feature>
<sequence length="634" mass="69964">MSLLQLINVDFSVGGPLLLERVNFSVEPRERVCVVGRNGAGKSTLLRLIAGRARPDDGEVRFADGVRVTELVQEVPSDVHGDVFDVVADGLGQVGALLAEFHHLSHPADGVAMDVNRMGQVQQQLDNLNGWTLNQRVERMLLRLGLPEDVAFAGLSGGMKRRVLLARALVGAPDVLLLDEPTNHLDLEAIEGLEQQLMDFAGAVIFVTHDRRFLRALATRIIEIDRGQLTSWPGDYENFLRRREERAHAEAQANARFDKLLAQEEVWIRQGIKARRTRNEGRVRALEALRRERAARRERVGKVQMTAADAGQSGRKVIELENVTARYGDRVLFQDFSTTVMRGDRIGLIGANGSGKTTLLNIMLGRRAPDAGTVSIGTQLSIAYFDQYRAQLDENANACENVAGGQEFVEINGQRKHVLGYLQEFLFSPDRARATISKLSGGERNRLLLAKLFAQPSNLLVLDEPTNDLDVETLELLEELLTAYTGTVLLVSHDREFLDAVVSSTIVLPGDGRIEEYVGGYSDWLRQRSVAASESKARAEAKAVAESVKSLPAAEPAKAEAPKKRLSYKDARELEQLPGRIEALETEISSLNALQSDPGFFSGPRDEIQRVAQRLAQASVELDAAYARWAELDG</sequence>
<gene>
    <name evidence="11" type="primary">uup</name>
    <name evidence="13" type="ORF">C7S18_23250</name>
</gene>
<evidence type="ECO:0000313" key="13">
    <source>
        <dbReference type="EMBL" id="AVQ00244.1"/>
    </source>
</evidence>
<dbReference type="KEGG" id="xba:C7S18_23250"/>
<evidence type="ECO:0000256" key="2">
    <source>
        <dbReference type="ARBA" id="ARBA00022737"/>
    </source>
</evidence>
<dbReference type="GO" id="GO:0005524">
    <property type="term" value="F:ATP binding"/>
    <property type="evidence" value="ECO:0007669"/>
    <property type="project" value="UniProtKB-UniRule"/>
</dbReference>
<dbReference type="CDD" id="cd03221">
    <property type="entry name" value="ABCF_EF-3"/>
    <property type="match status" value="2"/>
</dbReference>
<feature type="binding site" evidence="11">
    <location>
        <begin position="36"/>
        <end position="43"/>
    </location>
    <ligand>
        <name>ATP</name>
        <dbReference type="ChEBI" id="CHEBI:30616"/>
        <label>1</label>
    </ligand>
</feature>
<accession>A0A2P1PZH1</accession>
<dbReference type="InterPro" id="IPR032524">
    <property type="entry name" value="ABC_tran_C"/>
</dbReference>
<dbReference type="InterPro" id="IPR027417">
    <property type="entry name" value="P-loop_NTPase"/>
</dbReference>
<evidence type="ECO:0000256" key="6">
    <source>
        <dbReference type="ARBA" id="ARBA00022840"/>
    </source>
</evidence>
<dbReference type="AlphaFoldDB" id="A0A2P1PZH1"/>
<evidence type="ECO:0000256" key="7">
    <source>
        <dbReference type="ARBA" id="ARBA00023125"/>
    </source>
</evidence>
<dbReference type="EMBL" id="CP027860">
    <property type="protein sequence ID" value="AVQ00244.1"/>
    <property type="molecule type" value="Genomic_DNA"/>
</dbReference>
<dbReference type="EC" id="3.6.1.-" evidence="11"/>
<dbReference type="InterPro" id="IPR037118">
    <property type="entry name" value="Val-tRNA_synth_C_sf"/>
</dbReference>
<keyword evidence="6 11" id="KW-0067">ATP-binding</keyword>
<comment type="subcellular location">
    <subcellularLocation>
        <location evidence="11">Cytoplasm</location>
    </subcellularLocation>
    <text evidence="11">Associates with ribosomes.</text>
</comment>
<comment type="function">
    <text evidence="11">Probably plays a role in ribosome assembly or function. May be involved in resolution of branched DNA intermediates that result from template switching in postreplication gaps. Binds DNA and has ATPase activity.</text>
</comment>
<dbReference type="Proteomes" id="UP000241074">
    <property type="component" value="Chromosome"/>
</dbReference>
<keyword evidence="3 11" id="KW-0547">Nucleotide-binding</keyword>
<dbReference type="GO" id="GO:0006281">
    <property type="term" value="P:DNA repair"/>
    <property type="evidence" value="ECO:0007669"/>
    <property type="project" value="UniProtKB-KW"/>
</dbReference>
<dbReference type="PANTHER" id="PTHR42855">
    <property type="entry name" value="ABC TRANSPORTER ATP-BINDING SUBUNIT"/>
    <property type="match status" value="1"/>
</dbReference>
<proteinExistence type="inferred from homology"/>
<name>A0A2P1PZH1_9GAMM</name>
<dbReference type="SMART" id="SM00382">
    <property type="entry name" value="AAA"/>
    <property type="match status" value="2"/>
</dbReference>
<dbReference type="FunFam" id="3.40.50.300:FF:000011">
    <property type="entry name" value="Putative ABC transporter ATP-binding component"/>
    <property type="match status" value="1"/>
</dbReference>
<dbReference type="FunFam" id="3.40.50.300:FF:000309">
    <property type="entry name" value="ABC transporter ATP-binding protein"/>
    <property type="match status" value="1"/>
</dbReference>
<dbReference type="Pfam" id="PF16326">
    <property type="entry name" value="ABC_tran_CTD"/>
    <property type="match status" value="1"/>
</dbReference>
<evidence type="ECO:0000256" key="5">
    <source>
        <dbReference type="ARBA" id="ARBA00022801"/>
    </source>
</evidence>
<dbReference type="RefSeq" id="WP_106894162.1">
    <property type="nucleotide sequence ID" value="NZ_CP027860.1"/>
</dbReference>
<feature type="domain" description="ABC transporter" evidence="12">
    <location>
        <begin position="4"/>
        <end position="251"/>
    </location>
</feature>
<dbReference type="GO" id="GO:0003677">
    <property type="term" value="F:DNA binding"/>
    <property type="evidence" value="ECO:0007669"/>
    <property type="project" value="UniProtKB-UniRule"/>
</dbReference>
<evidence type="ECO:0000259" key="12">
    <source>
        <dbReference type="PROSITE" id="PS50893"/>
    </source>
</evidence>
<dbReference type="PANTHER" id="PTHR42855:SF1">
    <property type="entry name" value="ABC TRANSPORTER DOMAIN-CONTAINING PROTEIN"/>
    <property type="match status" value="1"/>
</dbReference>
<evidence type="ECO:0000256" key="3">
    <source>
        <dbReference type="ARBA" id="ARBA00022741"/>
    </source>
</evidence>
<dbReference type="Pfam" id="PF12848">
    <property type="entry name" value="ABC_tran_Xtn"/>
    <property type="match status" value="1"/>
</dbReference>
<keyword evidence="14" id="KW-1185">Reference proteome</keyword>
<dbReference type="PROSITE" id="PS50893">
    <property type="entry name" value="ABC_TRANSPORTER_2"/>
    <property type="match status" value="2"/>
</dbReference>
<keyword evidence="5 11" id="KW-0378">Hydrolase</keyword>
<dbReference type="InterPro" id="IPR043686">
    <property type="entry name" value="Uup"/>
</dbReference>
<dbReference type="HAMAP" id="MF_00848">
    <property type="entry name" value="Uup"/>
    <property type="match status" value="1"/>
</dbReference>
<evidence type="ECO:0000256" key="10">
    <source>
        <dbReference type="ARBA" id="ARBA00061478"/>
    </source>
</evidence>
<dbReference type="InterPro" id="IPR003593">
    <property type="entry name" value="AAA+_ATPase"/>
</dbReference>
<evidence type="ECO:0000313" key="14">
    <source>
        <dbReference type="Proteomes" id="UP000241074"/>
    </source>
</evidence>
<keyword evidence="8 11" id="KW-0234">DNA repair</keyword>
<dbReference type="OrthoDB" id="9808609at2"/>
<evidence type="ECO:0000256" key="11">
    <source>
        <dbReference type="HAMAP-Rule" id="MF_00848"/>
    </source>
</evidence>
<evidence type="ECO:0000256" key="4">
    <source>
        <dbReference type="ARBA" id="ARBA00022763"/>
    </source>
</evidence>
<comment type="similarity">
    <text evidence="10 11">Belongs to the ABC transporter superfamily. ABCF family. Uup subfamily.</text>
</comment>
<evidence type="ECO:0000256" key="1">
    <source>
        <dbReference type="ARBA" id="ARBA00022490"/>
    </source>
</evidence>
<evidence type="ECO:0000256" key="8">
    <source>
        <dbReference type="ARBA" id="ARBA00023204"/>
    </source>
</evidence>
<reference evidence="13 14" key="1">
    <citation type="submission" date="2018-03" db="EMBL/GenBank/DDBJ databases">
        <title>Ahniella affigens gen. nov., sp. nov., a gammaproteobacterium isolated from sandy soil near a stream.</title>
        <authorList>
            <person name="Ko Y."/>
            <person name="Kim J.-H."/>
        </authorList>
    </citation>
    <scope>NUCLEOTIDE SEQUENCE [LARGE SCALE GENOMIC DNA]</scope>
    <source>
        <strain evidence="13 14">D13</strain>
    </source>
</reference>
<organism evidence="13 14">
    <name type="scientific">Ahniella affigens</name>
    <dbReference type="NCBI Taxonomy" id="2021234"/>
    <lineage>
        <taxon>Bacteria</taxon>
        <taxon>Pseudomonadati</taxon>
        <taxon>Pseudomonadota</taxon>
        <taxon>Gammaproteobacteria</taxon>
        <taxon>Lysobacterales</taxon>
        <taxon>Rhodanobacteraceae</taxon>
        <taxon>Ahniella</taxon>
    </lineage>
</organism>
<dbReference type="InterPro" id="IPR032781">
    <property type="entry name" value="ABC_tran_Xtn"/>
</dbReference>
<dbReference type="Pfam" id="PF00005">
    <property type="entry name" value="ABC_tran"/>
    <property type="match status" value="2"/>
</dbReference>
<dbReference type="GO" id="GO:0005737">
    <property type="term" value="C:cytoplasm"/>
    <property type="evidence" value="ECO:0007669"/>
    <property type="project" value="UniProtKB-SubCell"/>
</dbReference>
<dbReference type="GO" id="GO:0016887">
    <property type="term" value="F:ATP hydrolysis activity"/>
    <property type="evidence" value="ECO:0007669"/>
    <property type="project" value="UniProtKB-UniRule"/>
</dbReference>
<dbReference type="GO" id="GO:0043022">
    <property type="term" value="F:ribosome binding"/>
    <property type="evidence" value="ECO:0007669"/>
    <property type="project" value="UniProtKB-UniRule"/>
</dbReference>
<keyword evidence="2 11" id="KW-0677">Repeat</keyword>
<dbReference type="Gene3D" id="1.10.287.380">
    <property type="entry name" value="Valyl-tRNA synthetase, C-terminal domain"/>
    <property type="match status" value="1"/>
</dbReference>
<dbReference type="PROSITE" id="PS00211">
    <property type="entry name" value="ABC_TRANSPORTER_1"/>
    <property type="match status" value="2"/>
</dbReference>
<protein>
    <recommendedName>
        <fullName evidence="11">ATP-binding protein Uup</fullName>
        <ecNumber evidence="11">3.6.1.-</ecNumber>
    </recommendedName>
</protein>
<feature type="domain" description="ABC transporter" evidence="12">
    <location>
        <begin position="318"/>
        <end position="536"/>
    </location>
</feature>
<dbReference type="InterPro" id="IPR051309">
    <property type="entry name" value="ABCF_ATPase"/>
</dbReference>
<reference evidence="13 14" key="2">
    <citation type="submission" date="2018-03" db="EMBL/GenBank/DDBJ databases">
        <authorList>
            <person name="Keele B.F."/>
        </authorList>
    </citation>
    <scope>NUCLEOTIDE SEQUENCE [LARGE SCALE GENOMIC DNA]</scope>
    <source>
        <strain evidence="13 14">D13</strain>
    </source>
</reference>
<dbReference type="InterPro" id="IPR017871">
    <property type="entry name" value="ABC_transporter-like_CS"/>
</dbReference>
<keyword evidence="7 11" id="KW-0238">DNA-binding</keyword>
<keyword evidence="1 11" id="KW-0963">Cytoplasm</keyword>
<comment type="catalytic activity">
    <reaction evidence="9 11">
        <text>ATP + H2O = ADP + phosphate + H(+)</text>
        <dbReference type="Rhea" id="RHEA:13065"/>
        <dbReference type="ChEBI" id="CHEBI:15377"/>
        <dbReference type="ChEBI" id="CHEBI:15378"/>
        <dbReference type="ChEBI" id="CHEBI:30616"/>
        <dbReference type="ChEBI" id="CHEBI:43474"/>
        <dbReference type="ChEBI" id="CHEBI:456216"/>
    </reaction>
</comment>